<feature type="transmembrane region" description="Helical" evidence="1">
    <location>
        <begin position="38"/>
        <end position="58"/>
    </location>
</feature>
<name>A0ABP1S945_9HEXA</name>
<reference evidence="2 3" key="1">
    <citation type="submission" date="2024-08" db="EMBL/GenBank/DDBJ databases">
        <authorList>
            <person name="Cucini C."/>
            <person name="Frati F."/>
        </authorList>
    </citation>
    <scope>NUCLEOTIDE SEQUENCE [LARGE SCALE GENOMIC DNA]</scope>
</reference>
<evidence type="ECO:0000313" key="3">
    <source>
        <dbReference type="Proteomes" id="UP001642540"/>
    </source>
</evidence>
<dbReference type="EMBL" id="CAXLJM020000164">
    <property type="protein sequence ID" value="CAL8147302.1"/>
    <property type="molecule type" value="Genomic_DNA"/>
</dbReference>
<keyword evidence="1" id="KW-0472">Membrane</keyword>
<keyword evidence="3" id="KW-1185">Reference proteome</keyword>
<protein>
    <submittedName>
        <fullName evidence="2">Uncharacterized protein</fullName>
    </submittedName>
</protein>
<dbReference type="Proteomes" id="UP001642540">
    <property type="component" value="Unassembled WGS sequence"/>
</dbReference>
<keyword evidence="1" id="KW-0812">Transmembrane</keyword>
<comment type="caution">
    <text evidence="2">The sequence shown here is derived from an EMBL/GenBank/DDBJ whole genome shotgun (WGS) entry which is preliminary data.</text>
</comment>
<gene>
    <name evidence="2" type="ORF">ODALV1_LOCUS31101</name>
</gene>
<accession>A0ABP1S945</accession>
<organism evidence="2 3">
    <name type="scientific">Orchesella dallaii</name>
    <dbReference type="NCBI Taxonomy" id="48710"/>
    <lineage>
        <taxon>Eukaryota</taxon>
        <taxon>Metazoa</taxon>
        <taxon>Ecdysozoa</taxon>
        <taxon>Arthropoda</taxon>
        <taxon>Hexapoda</taxon>
        <taxon>Collembola</taxon>
        <taxon>Entomobryomorpha</taxon>
        <taxon>Entomobryoidea</taxon>
        <taxon>Orchesellidae</taxon>
        <taxon>Orchesellinae</taxon>
        <taxon>Orchesella</taxon>
    </lineage>
</organism>
<proteinExistence type="predicted"/>
<evidence type="ECO:0000256" key="1">
    <source>
        <dbReference type="SAM" id="Phobius"/>
    </source>
</evidence>
<keyword evidence="1" id="KW-1133">Transmembrane helix</keyword>
<evidence type="ECO:0000313" key="2">
    <source>
        <dbReference type="EMBL" id="CAL8147302.1"/>
    </source>
</evidence>
<sequence length="101" mass="11281">MSICQGNQRNLQKEGKWLGKGLFESPNLGPGLIKIEEITAFGLIALCPLLLGTLVLVLEFYSKYLESFGDENGAIINFIVQKYRFICVTDECEILKPDIVV</sequence>